<evidence type="ECO:0000256" key="4">
    <source>
        <dbReference type="ARBA" id="ARBA00022496"/>
    </source>
</evidence>
<evidence type="ECO:0000256" key="6">
    <source>
        <dbReference type="ARBA" id="ARBA00023004"/>
    </source>
</evidence>
<dbReference type="SUPFAM" id="SSF56935">
    <property type="entry name" value="Porins"/>
    <property type="match status" value="1"/>
</dbReference>
<evidence type="ECO:0000256" key="5">
    <source>
        <dbReference type="ARBA" id="ARBA00022692"/>
    </source>
</evidence>
<proteinExistence type="inferred from homology"/>
<evidence type="ECO:0000256" key="2">
    <source>
        <dbReference type="ARBA" id="ARBA00022448"/>
    </source>
</evidence>
<feature type="chain" id="PRO_5037930001" evidence="13">
    <location>
        <begin position="35"/>
        <end position="819"/>
    </location>
</feature>
<dbReference type="InterPro" id="IPR012910">
    <property type="entry name" value="Plug_dom"/>
</dbReference>
<dbReference type="InterPro" id="IPR036942">
    <property type="entry name" value="Beta-barrel_TonB_sf"/>
</dbReference>
<sequence length="819" mass="88315">MTYNDVSKSDRLAFRRFLLSGAFLGALTATPGLAAEQPTVAPVAVAAAADAADAEAGGEIFVTARRREEDAQDVPIALSVVSADSLEKTGNFTLGQVQQLVPSLQVFSFNPRNTNVNIRGLGSNVALTNDGLENGVGFYVDNVYYGRPGQSQFDLVDLQQIEVLRGPQGTLFGKNTTAGAINITTREPSFDPDFFGEVTLGTYGYHQVRASVSAPLVADKVAFRLSVADTHRDGFLTNLHDGSKAQDYDNFSVRGQLLVKPTDTLSVKIIGDYSHQKQHFALNIPVNYFSTYDNGVTIANNFLARVGRAGYTPLPVDPFARNGDSDGHYQAFMKGYGVSSQVDWDLGPAALTSITAYRWWDWDPANDGDSTGLPVITKAQQANRQRQFSQEIRLASTGSNTIDYVVGAYYFWQIVRGYGASAYGSAAANWNFPPPGVAGATDPVIANAALNGFEARSTSTPETKSYALFGQATWNISDSLSFTGGLRYTHEKKNGAYDQYWYAGNDLSGLTAAQATAARAIRTRFNPVTSYTVGLTDNSVSGLATLSWKVTQDVLLYGSYSRGNKSGGLNLTVLPAGATAEVEPETVDSFEVGLKSQFFDKKLTFNAAGFWTEVSDYQTAITVIPASGPVIQYISNIPKVRSRGLEADLSYAPSKWISFSASGSYIETTYRNYTNAPNAQEHNPVVTPGDPTSGPTQDLSGVQLGGVPKFTYTLGVDVAQPLTEWEGRGVEIYGHADFSHRTGFNTSSTNSRYADVPGYGLLNARIGLRVDDGLWDVSLWARNLTDKNYFQALSPGAFGLVTGTIGDPRTIGVTLRTKL</sequence>
<comment type="subcellular location">
    <subcellularLocation>
        <location evidence="1 11">Cell outer membrane</location>
        <topology evidence="1 11">Multi-pass membrane protein</topology>
    </subcellularLocation>
</comment>
<keyword evidence="16" id="KW-0675">Receptor</keyword>
<keyword evidence="7" id="KW-0406">Ion transport</keyword>
<dbReference type="InterPro" id="IPR000531">
    <property type="entry name" value="Beta-barrel_TonB"/>
</dbReference>
<reference evidence="16" key="1">
    <citation type="submission" date="2021-04" db="EMBL/GenBank/DDBJ databases">
        <title>Isolation of p-tert-butylphenol degrading bacteria Sphingobium phenoxybenzoativorans Tas13 from active sludge.</title>
        <authorList>
            <person name="Li Y."/>
        </authorList>
    </citation>
    <scope>NUCLEOTIDE SEQUENCE</scope>
    <source>
        <strain evidence="16">Tas13</strain>
    </source>
</reference>
<evidence type="ECO:0000256" key="9">
    <source>
        <dbReference type="ARBA" id="ARBA00023136"/>
    </source>
</evidence>
<dbReference type="PROSITE" id="PS52016">
    <property type="entry name" value="TONB_DEPENDENT_REC_3"/>
    <property type="match status" value="1"/>
</dbReference>
<feature type="signal peptide" evidence="13">
    <location>
        <begin position="1"/>
        <end position="34"/>
    </location>
</feature>
<evidence type="ECO:0000256" key="3">
    <source>
        <dbReference type="ARBA" id="ARBA00022452"/>
    </source>
</evidence>
<keyword evidence="3 11" id="KW-1134">Transmembrane beta strand</keyword>
<evidence type="ECO:0000313" key="17">
    <source>
        <dbReference type="Proteomes" id="UP000681425"/>
    </source>
</evidence>
<evidence type="ECO:0000313" key="16">
    <source>
        <dbReference type="EMBL" id="QUT07732.1"/>
    </source>
</evidence>
<dbReference type="EMBL" id="CP073910">
    <property type="protein sequence ID" value="QUT07732.1"/>
    <property type="molecule type" value="Genomic_DNA"/>
</dbReference>
<evidence type="ECO:0000256" key="12">
    <source>
        <dbReference type="RuleBase" id="RU003357"/>
    </source>
</evidence>
<keyword evidence="10 11" id="KW-0998">Cell outer membrane</keyword>
<accession>A0A975KCN9</accession>
<evidence type="ECO:0000256" key="11">
    <source>
        <dbReference type="PROSITE-ProRule" id="PRU01360"/>
    </source>
</evidence>
<organism evidence="16 17">
    <name type="scientific">Sphingobium phenoxybenzoativorans</name>
    <dbReference type="NCBI Taxonomy" id="1592790"/>
    <lineage>
        <taxon>Bacteria</taxon>
        <taxon>Pseudomonadati</taxon>
        <taxon>Pseudomonadota</taxon>
        <taxon>Alphaproteobacteria</taxon>
        <taxon>Sphingomonadales</taxon>
        <taxon>Sphingomonadaceae</taxon>
        <taxon>Sphingobium</taxon>
    </lineage>
</organism>
<feature type="domain" description="TonB-dependent receptor-like beta-barrel" evidence="14">
    <location>
        <begin position="289"/>
        <end position="784"/>
    </location>
</feature>
<comment type="similarity">
    <text evidence="11 12">Belongs to the TonB-dependent receptor family.</text>
</comment>
<evidence type="ECO:0000256" key="13">
    <source>
        <dbReference type="SAM" id="SignalP"/>
    </source>
</evidence>
<dbReference type="AlphaFoldDB" id="A0A975KCN9"/>
<dbReference type="Proteomes" id="UP000681425">
    <property type="component" value="Chromosome"/>
</dbReference>
<dbReference type="PANTHER" id="PTHR32552:SF81">
    <property type="entry name" value="TONB-DEPENDENT OUTER MEMBRANE RECEPTOR"/>
    <property type="match status" value="1"/>
</dbReference>
<evidence type="ECO:0000256" key="1">
    <source>
        <dbReference type="ARBA" id="ARBA00004571"/>
    </source>
</evidence>
<dbReference type="RefSeq" id="WP_212610718.1">
    <property type="nucleotide sequence ID" value="NZ_CP073910.1"/>
</dbReference>
<keyword evidence="13" id="KW-0732">Signal</keyword>
<name>A0A975KCN9_9SPHN</name>
<dbReference type="GO" id="GO:0009279">
    <property type="term" value="C:cell outer membrane"/>
    <property type="evidence" value="ECO:0007669"/>
    <property type="project" value="UniProtKB-SubCell"/>
</dbReference>
<gene>
    <name evidence="16" type="ORF">KFK14_10310</name>
</gene>
<evidence type="ECO:0000259" key="15">
    <source>
        <dbReference type="Pfam" id="PF07715"/>
    </source>
</evidence>
<evidence type="ECO:0000256" key="8">
    <source>
        <dbReference type="ARBA" id="ARBA00023077"/>
    </source>
</evidence>
<evidence type="ECO:0000259" key="14">
    <source>
        <dbReference type="Pfam" id="PF00593"/>
    </source>
</evidence>
<keyword evidence="6" id="KW-0408">Iron</keyword>
<dbReference type="KEGG" id="spph:KFK14_10310"/>
<dbReference type="Pfam" id="PF00593">
    <property type="entry name" value="TonB_dep_Rec_b-barrel"/>
    <property type="match status" value="1"/>
</dbReference>
<feature type="domain" description="TonB-dependent receptor plug" evidence="15">
    <location>
        <begin position="71"/>
        <end position="180"/>
    </location>
</feature>
<keyword evidence="9 11" id="KW-0472">Membrane</keyword>
<evidence type="ECO:0000256" key="7">
    <source>
        <dbReference type="ARBA" id="ARBA00023065"/>
    </source>
</evidence>
<protein>
    <submittedName>
        <fullName evidence="16">TonB-dependent receptor</fullName>
    </submittedName>
</protein>
<dbReference type="Pfam" id="PF07715">
    <property type="entry name" value="Plug"/>
    <property type="match status" value="1"/>
</dbReference>
<keyword evidence="2 11" id="KW-0813">Transport</keyword>
<evidence type="ECO:0000256" key="10">
    <source>
        <dbReference type="ARBA" id="ARBA00023237"/>
    </source>
</evidence>
<dbReference type="CDD" id="cd01347">
    <property type="entry name" value="ligand_gated_channel"/>
    <property type="match status" value="1"/>
</dbReference>
<keyword evidence="5 11" id="KW-0812">Transmembrane</keyword>
<dbReference type="GO" id="GO:0006826">
    <property type="term" value="P:iron ion transport"/>
    <property type="evidence" value="ECO:0007669"/>
    <property type="project" value="UniProtKB-KW"/>
</dbReference>
<keyword evidence="17" id="KW-1185">Reference proteome</keyword>
<dbReference type="InterPro" id="IPR039426">
    <property type="entry name" value="TonB-dep_rcpt-like"/>
</dbReference>
<dbReference type="Gene3D" id="2.40.170.20">
    <property type="entry name" value="TonB-dependent receptor, beta-barrel domain"/>
    <property type="match status" value="1"/>
</dbReference>
<keyword evidence="4" id="KW-0410">Iron transport</keyword>
<keyword evidence="8 12" id="KW-0798">TonB box</keyword>
<dbReference type="PANTHER" id="PTHR32552">
    <property type="entry name" value="FERRICHROME IRON RECEPTOR-RELATED"/>
    <property type="match status" value="1"/>
</dbReference>